<name>A0ABR1JWS0_9AGAR</name>
<dbReference type="CDD" id="cd09088">
    <property type="entry name" value="Ape2-like_AP-endo"/>
    <property type="match status" value="1"/>
</dbReference>
<keyword evidence="7" id="KW-0862">Zinc</keyword>
<evidence type="ECO:0000256" key="10">
    <source>
        <dbReference type="PROSITE-ProRule" id="PRU01343"/>
    </source>
</evidence>
<feature type="region of interest" description="Disordered" evidence="11">
    <location>
        <begin position="493"/>
        <end position="531"/>
    </location>
</feature>
<evidence type="ECO:0000256" key="5">
    <source>
        <dbReference type="ARBA" id="ARBA00022771"/>
    </source>
</evidence>
<dbReference type="EMBL" id="JBANRG010000004">
    <property type="protein sequence ID" value="KAK7467648.1"/>
    <property type="molecule type" value="Genomic_DNA"/>
</dbReference>
<dbReference type="PROSITE" id="PS51435">
    <property type="entry name" value="AP_NUCLEASE_F1_4"/>
    <property type="match status" value="1"/>
</dbReference>
<evidence type="ECO:0000313" key="13">
    <source>
        <dbReference type="EMBL" id="KAK7467648.1"/>
    </source>
</evidence>
<feature type="region of interest" description="Disordered" evidence="11">
    <location>
        <begin position="544"/>
        <end position="577"/>
    </location>
</feature>
<keyword evidence="14" id="KW-1185">Reference proteome</keyword>
<evidence type="ECO:0000256" key="3">
    <source>
        <dbReference type="ARBA" id="ARBA00013541"/>
    </source>
</evidence>
<evidence type="ECO:0000256" key="6">
    <source>
        <dbReference type="ARBA" id="ARBA00022801"/>
    </source>
</evidence>
<accession>A0ABR1JWS0</accession>
<comment type="cofactor">
    <cofactor evidence="1">
        <name>Mg(2+)</name>
        <dbReference type="ChEBI" id="CHEBI:18420"/>
    </cofactor>
</comment>
<dbReference type="PANTHER" id="PTHR22748:SF4">
    <property type="entry name" value="DNA-(APURINIC OR APYRIMIDINIC SITE) ENDONUCLEASE 2"/>
    <property type="match status" value="1"/>
</dbReference>
<dbReference type="Proteomes" id="UP001498398">
    <property type="component" value="Unassembled WGS sequence"/>
</dbReference>
<keyword evidence="5 10" id="KW-0863">Zinc-finger</keyword>
<feature type="domain" description="GRF-type" evidence="12">
    <location>
        <begin position="593"/>
        <end position="648"/>
    </location>
</feature>
<keyword evidence="13" id="KW-0255">Endonuclease</keyword>
<gene>
    <name evidence="13" type="primary">APN2_2</name>
    <name evidence="13" type="ORF">VKT23_004701</name>
</gene>
<dbReference type="InterPro" id="IPR036691">
    <property type="entry name" value="Endo/exonu/phosph_ase_sf"/>
</dbReference>
<evidence type="ECO:0000256" key="2">
    <source>
        <dbReference type="ARBA" id="ARBA00007092"/>
    </source>
</evidence>
<evidence type="ECO:0000256" key="1">
    <source>
        <dbReference type="ARBA" id="ARBA00001946"/>
    </source>
</evidence>
<feature type="compositionally biased region" description="Basic and acidic residues" evidence="11">
    <location>
        <begin position="514"/>
        <end position="524"/>
    </location>
</feature>
<comment type="similarity">
    <text evidence="2">Belongs to the DNA repair enzymes AP/ExoA family.</text>
</comment>
<keyword evidence="13" id="KW-0456">Lyase</keyword>
<dbReference type="SUPFAM" id="SSF56219">
    <property type="entry name" value="DNase I-like"/>
    <property type="match status" value="1"/>
</dbReference>
<evidence type="ECO:0000256" key="11">
    <source>
        <dbReference type="SAM" id="MobiDB-lite"/>
    </source>
</evidence>
<organism evidence="13 14">
    <name type="scientific">Marasmiellus scandens</name>
    <dbReference type="NCBI Taxonomy" id="2682957"/>
    <lineage>
        <taxon>Eukaryota</taxon>
        <taxon>Fungi</taxon>
        <taxon>Dikarya</taxon>
        <taxon>Basidiomycota</taxon>
        <taxon>Agaricomycotina</taxon>
        <taxon>Agaricomycetes</taxon>
        <taxon>Agaricomycetidae</taxon>
        <taxon>Agaricales</taxon>
        <taxon>Marasmiineae</taxon>
        <taxon>Omphalotaceae</taxon>
        <taxon>Marasmiellus</taxon>
    </lineage>
</organism>
<dbReference type="Gene3D" id="3.60.10.10">
    <property type="entry name" value="Endonuclease/exonuclease/phosphatase"/>
    <property type="match status" value="1"/>
</dbReference>
<evidence type="ECO:0000256" key="4">
    <source>
        <dbReference type="ARBA" id="ARBA00022723"/>
    </source>
</evidence>
<dbReference type="InterPro" id="IPR004808">
    <property type="entry name" value="AP_endonuc_1"/>
</dbReference>
<sequence length="652" mass="72995">MRLLTWNINGIRTVPNYHPWNALNSFDEILNYLEADIINFQEVKQARAVLPKTVALPASYHSFFSFPVDKTGYSGVATYTRIESVVPLKAEEGITGLLHAAPVMGRPRNTKKPKLILSPEERVSSSDSSYPGLTGLGDNSNDKGGTSGSTSSPRPDTDLRTLDSEGRTLVLDFGLFVLINVYCPNDDSAYEAGNNHRIQFKADFHNVLESRIRSLLREGREVILVGDLNVYASIDDHCEGDLLIKRVMRQRKPSMLDANNVDPEEIFWEERRSRRWLRDLVLGDKKCFVDVTRLYHPERKGMYTSWNTKISARGSNYGTRIDYILTTPGLLPWIKFSDIQPQLEGSDHCPVFVDFYEEREVDGKTLKLRDFFMAPCNAGIVALTKEDPPRLAARFWDEYSGKQMLLDSFFKDTGTKKFLKEQTSSVLPAELPVAISLVDLRISASQTPSTSVSGDFRSTTLHSSSQKTYSDVMTLKRPRSPSFDLNTHSEASYASSAVTGTQKKKVKISPLSGGKEKREAKAEEVDPTMKNVDVDIAGPSEEENQDFLKLPSSQGSISFTSASSGSSETEKSRTNSAGAAWKTLLAKPPAPRCTVHNEEAKELRVNKSGPNKGRVFWMCSRPVGPGCRPREEVDPQWKCNFFMWASDWKVNK</sequence>
<dbReference type="InterPro" id="IPR010666">
    <property type="entry name" value="Znf_GRF"/>
</dbReference>
<evidence type="ECO:0000256" key="9">
    <source>
        <dbReference type="ARBA" id="ARBA00023242"/>
    </source>
</evidence>
<evidence type="ECO:0000256" key="8">
    <source>
        <dbReference type="ARBA" id="ARBA00022842"/>
    </source>
</evidence>
<keyword evidence="4" id="KW-0479">Metal-binding</keyword>
<keyword evidence="6" id="KW-0378">Hydrolase</keyword>
<evidence type="ECO:0000313" key="14">
    <source>
        <dbReference type="Proteomes" id="UP001498398"/>
    </source>
</evidence>
<dbReference type="GO" id="GO:0140078">
    <property type="term" value="F:class I DNA-(apurinic or apyrimidinic site) endonuclease activity"/>
    <property type="evidence" value="ECO:0007669"/>
    <property type="project" value="UniProtKB-EC"/>
</dbReference>
<keyword evidence="9" id="KW-0539">Nucleus</keyword>
<dbReference type="InterPro" id="IPR005135">
    <property type="entry name" value="Endo/exonuclease/phosphatase"/>
</dbReference>
<feature type="region of interest" description="Disordered" evidence="11">
    <location>
        <begin position="105"/>
        <end position="161"/>
    </location>
</feature>
<evidence type="ECO:0000256" key="7">
    <source>
        <dbReference type="ARBA" id="ARBA00022833"/>
    </source>
</evidence>
<dbReference type="Pfam" id="PF03372">
    <property type="entry name" value="Exo_endo_phos"/>
    <property type="match status" value="1"/>
</dbReference>
<protein>
    <recommendedName>
        <fullName evidence="3">DNA-(apurinic or apyrimidinic site) endonuclease 2</fullName>
    </recommendedName>
</protein>
<evidence type="ECO:0000259" key="12">
    <source>
        <dbReference type="PROSITE" id="PS51999"/>
    </source>
</evidence>
<keyword evidence="13" id="KW-0540">Nuclease</keyword>
<proteinExistence type="inferred from homology"/>
<keyword evidence="8" id="KW-0460">Magnesium</keyword>
<dbReference type="PANTHER" id="PTHR22748">
    <property type="entry name" value="AP ENDONUCLEASE"/>
    <property type="match status" value="1"/>
</dbReference>
<dbReference type="PROSITE" id="PS51999">
    <property type="entry name" value="ZF_GRF"/>
    <property type="match status" value="1"/>
</dbReference>
<reference evidence="13 14" key="1">
    <citation type="submission" date="2024-01" db="EMBL/GenBank/DDBJ databases">
        <title>A draft genome for the cacao thread blight pathogen Marasmiellus scandens.</title>
        <authorList>
            <person name="Baruah I.K."/>
            <person name="Leung J."/>
            <person name="Bukari Y."/>
            <person name="Amoako-Attah I."/>
            <person name="Meinhardt L.W."/>
            <person name="Bailey B.A."/>
            <person name="Cohen S.P."/>
        </authorList>
    </citation>
    <scope>NUCLEOTIDE SEQUENCE [LARGE SCALE GENOMIC DNA]</scope>
    <source>
        <strain evidence="13 14">GH-19</strain>
    </source>
</reference>
<feature type="compositionally biased region" description="Low complexity" evidence="11">
    <location>
        <begin position="137"/>
        <end position="152"/>
    </location>
</feature>
<comment type="caution">
    <text evidence="13">The sequence shown here is derived from an EMBL/GenBank/DDBJ whole genome shotgun (WGS) entry which is preliminary data.</text>
</comment>
<feature type="compositionally biased region" description="Low complexity" evidence="11">
    <location>
        <begin position="552"/>
        <end position="567"/>
    </location>
</feature>